<feature type="chain" id="PRO_5015686090" evidence="1">
    <location>
        <begin position="20"/>
        <end position="185"/>
    </location>
</feature>
<proteinExistence type="predicted"/>
<dbReference type="RefSeq" id="WP_106359220.1">
    <property type="nucleotide sequence ID" value="NZ_PVTP01000017.1"/>
</dbReference>
<dbReference type="PROSITE" id="PS50206">
    <property type="entry name" value="RHODANESE_3"/>
    <property type="match status" value="1"/>
</dbReference>
<evidence type="ECO:0000313" key="4">
    <source>
        <dbReference type="Proteomes" id="UP000238007"/>
    </source>
</evidence>
<accession>A0A2T0VTH2</accession>
<dbReference type="InterPro" id="IPR022376">
    <property type="entry name" value="PQQ_CXXCW"/>
</dbReference>
<dbReference type="AlphaFoldDB" id="A0A2T0VTH2"/>
<dbReference type="NCBIfam" id="TIGR03865">
    <property type="entry name" value="PQQ_CXXCW"/>
    <property type="match status" value="1"/>
</dbReference>
<dbReference type="EMBL" id="PVTP01000017">
    <property type="protein sequence ID" value="PRY74489.1"/>
    <property type="molecule type" value="Genomic_DNA"/>
</dbReference>
<evidence type="ECO:0000256" key="1">
    <source>
        <dbReference type="SAM" id="SignalP"/>
    </source>
</evidence>
<protein>
    <submittedName>
        <fullName evidence="3">PQQ-dependent catabolism-associated CXXCW motif protein</fullName>
    </submittedName>
</protein>
<sequence>MMRAGAFAFLLMLPAPSIAETVPEPDSYRMEQYRAPVPNTLTGATVVDVDVAHALWLTGHAVFIDVLPRAPKPAELPKDTVWREQPRLSIPGAIWLPNVGYGQLAQVSVGYFEAEMAQATNSDPKAPVVFFCLSECWMSWNAAKRAVTELGYKHVYWFPDGTDGWGKANHPTEEIFPVPGFGARE</sequence>
<evidence type="ECO:0000313" key="3">
    <source>
        <dbReference type="EMBL" id="PRY74489.1"/>
    </source>
</evidence>
<reference evidence="3 4" key="1">
    <citation type="submission" date="2018-03" db="EMBL/GenBank/DDBJ databases">
        <title>Genomic Encyclopedia of Archaeal and Bacterial Type Strains, Phase II (KMG-II): from individual species to whole genera.</title>
        <authorList>
            <person name="Goeker M."/>
        </authorList>
    </citation>
    <scope>NUCLEOTIDE SEQUENCE [LARGE SCALE GENOMIC DNA]</scope>
    <source>
        <strain evidence="3 4">DSM 101533</strain>
    </source>
</reference>
<dbReference type="OrthoDB" id="176845at2"/>
<dbReference type="Gene3D" id="3.40.250.10">
    <property type="entry name" value="Rhodanese-like domain"/>
    <property type="match status" value="1"/>
</dbReference>
<dbReference type="Proteomes" id="UP000238007">
    <property type="component" value="Unassembled WGS sequence"/>
</dbReference>
<keyword evidence="4" id="KW-1185">Reference proteome</keyword>
<name>A0A2T0VTH2_9RHOB</name>
<dbReference type="CDD" id="cd00158">
    <property type="entry name" value="RHOD"/>
    <property type="match status" value="1"/>
</dbReference>
<feature type="signal peptide" evidence="1">
    <location>
        <begin position="1"/>
        <end position="19"/>
    </location>
</feature>
<feature type="domain" description="Rhodanese" evidence="2">
    <location>
        <begin position="90"/>
        <end position="174"/>
    </location>
</feature>
<evidence type="ECO:0000259" key="2">
    <source>
        <dbReference type="PROSITE" id="PS50206"/>
    </source>
</evidence>
<organism evidence="3 4">
    <name type="scientific">Yoonia maritima</name>
    <dbReference type="NCBI Taxonomy" id="1435347"/>
    <lineage>
        <taxon>Bacteria</taxon>
        <taxon>Pseudomonadati</taxon>
        <taxon>Pseudomonadota</taxon>
        <taxon>Alphaproteobacteria</taxon>
        <taxon>Rhodobacterales</taxon>
        <taxon>Paracoccaceae</taxon>
        <taxon>Yoonia</taxon>
    </lineage>
</organism>
<dbReference type="SUPFAM" id="SSF52821">
    <property type="entry name" value="Rhodanese/Cell cycle control phosphatase"/>
    <property type="match status" value="1"/>
</dbReference>
<dbReference type="InterPro" id="IPR036873">
    <property type="entry name" value="Rhodanese-like_dom_sf"/>
</dbReference>
<gene>
    <name evidence="3" type="ORF">CLV80_1177</name>
</gene>
<comment type="caution">
    <text evidence="3">The sequence shown here is derived from an EMBL/GenBank/DDBJ whole genome shotgun (WGS) entry which is preliminary data.</text>
</comment>
<dbReference type="Pfam" id="PF00581">
    <property type="entry name" value="Rhodanese"/>
    <property type="match status" value="1"/>
</dbReference>
<dbReference type="InterPro" id="IPR001763">
    <property type="entry name" value="Rhodanese-like_dom"/>
</dbReference>
<keyword evidence="1" id="KW-0732">Signal</keyword>